<dbReference type="AlphaFoldDB" id="A0A0G1BQ03"/>
<sequence>MRNSGRLIVLIVASMFLLGAAAPQYVQAPSLNKVVNTPIGNVSGGTINVPLITWGGDIATVFANGNSRTTVKGSIFNQKGLSVKLFREDDFKKQVEMYLRGDT</sequence>
<comment type="caution">
    <text evidence="2">The sequence shown here is derived from an EMBL/GenBank/DDBJ whole genome shotgun (WGS) entry which is preliminary data.</text>
</comment>
<dbReference type="Proteomes" id="UP000034563">
    <property type="component" value="Unassembled WGS sequence"/>
</dbReference>
<accession>A0A0G1BQ03</accession>
<proteinExistence type="predicted"/>
<protein>
    <submittedName>
        <fullName evidence="2">ABC-type nitrate/sulfonate/bicarbonate transport system, periplasmic component</fullName>
    </submittedName>
</protein>
<name>A0A0G1BQ03_9BACT</name>
<evidence type="ECO:0000256" key="1">
    <source>
        <dbReference type="SAM" id="SignalP"/>
    </source>
</evidence>
<keyword evidence="1" id="KW-0732">Signal</keyword>
<evidence type="ECO:0000313" key="2">
    <source>
        <dbReference type="EMBL" id="KKS75407.1"/>
    </source>
</evidence>
<dbReference type="EMBL" id="LCEQ01000013">
    <property type="protein sequence ID" value="KKS75407.1"/>
    <property type="molecule type" value="Genomic_DNA"/>
</dbReference>
<feature type="chain" id="PRO_5002536161" evidence="1">
    <location>
        <begin position="29"/>
        <end position="103"/>
    </location>
</feature>
<organism evidence="2 3">
    <name type="scientific">Candidatus Azambacteria bacterium GW2011_GWA2_42_9</name>
    <dbReference type="NCBI Taxonomy" id="1618613"/>
    <lineage>
        <taxon>Bacteria</taxon>
        <taxon>Candidatus Azamiibacteriota</taxon>
    </lineage>
</organism>
<feature type="signal peptide" evidence="1">
    <location>
        <begin position="1"/>
        <end position="28"/>
    </location>
</feature>
<evidence type="ECO:0000313" key="3">
    <source>
        <dbReference type="Proteomes" id="UP000034563"/>
    </source>
</evidence>
<gene>
    <name evidence="2" type="ORF">UV48_C0013G0013</name>
</gene>
<reference evidence="2 3" key="1">
    <citation type="journal article" date="2015" name="Nature">
        <title>rRNA introns, odd ribosomes, and small enigmatic genomes across a large radiation of phyla.</title>
        <authorList>
            <person name="Brown C.T."/>
            <person name="Hug L.A."/>
            <person name="Thomas B.C."/>
            <person name="Sharon I."/>
            <person name="Castelle C.J."/>
            <person name="Singh A."/>
            <person name="Wilkins M.J."/>
            <person name="Williams K.H."/>
            <person name="Banfield J.F."/>
        </authorList>
    </citation>
    <scope>NUCLEOTIDE SEQUENCE [LARGE SCALE GENOMIC DNA]</scope>
</reference>
<feature type="non-terminal residue" evidence="2">
    <location>
        <position position="103"/>
    </location>
</feature>